<dbReference type="RefSeq" id="XP_020908425.1">
    <property type="nucleotide sequence ID" value="XM_021052766.2"/>
</dbReference>
<keyword evidence="2 8" id="KW-0812">Transmembrane</keyword>
<feature type="transmembrane region" description="Helical" evidence="8">
    <location>
        <begin position="7"/>
        <end position="25"/>
    </location>
</feature>
<dbReference type="PANTHER" id="PTHR45695">
    <property type="entry name" value="LEUCOKININ RECEPTOR-RELATED"/>
    <property type="match status" value="1"/>
</dbReference>
<evidence type="ECO:0000313" key="11">
    <source>
        <dbReference type="Proteomes" id="UP000887567"/>
    </source>
</evidence>
<dbReference type="InterPro" id="IPR017452">
    <property type="entry name" value="GPCR_Rhodpsn_7TM"/>
</dbReference>
<dbReference type="Gene3D" id="1.20.1070.10">
    <property type="entry name" value="Rhodopsin 7-helix transmembrane proteins"/>
    <property type="match status" value="1"/>
</dbReference>
<evidence type="ECO:0000256" key="1">
    <source>
        <dbReference type="ARBA" id="ARBA00004141"/>
    </source>
</evidence>
<evidence type="ECO:0000256" key="5">
    <source>
        <dbReference type="ARBA" id="ARBA00023136"/>
    </source>
</evidence>
<dbReference type="EnsemblMetazoa" id="XM_021052766.2">
    <property type="protein sequence ID" value="XP_020908425.1"/>
    <property type="gene ID" value="LOC110246423"/>
</dbReference>
<dbReference type="GeneID" id="110246423"/>
<dbReference type="Pfam" id="PF00001">
    <property type="entry name" value="7tm_1"/>
    <property type="match status" value="1"/>
</dbReference>
<protein>
    <recommendedName>
        <fullName evidence="9">G-protein coupled receptors family 1 profile domain-containing protein</fullName>
    </recommendedName>
</protein>
<evidence type="ECO:0000256" key="8">
    <source>
        <dbReference type="SAM" id="Phobius"/>
    </source>
</evidence>
<dbReference type="GO" id="GO:0005886">
    <property type="term" value="C:plasma membrane"/>
    <property type="evidence" value="ECO:0007669"/>
    <property type="project" value="TreeGrafter"/>
</dbReference>
<keyword evidence="3 8" id="KW-1133">Transmembrane helix</keyword>
<accession>A0A913XR73</accession>
<dbReference type="PANTHER" id="PTHR45695:SF9">
    <property type="entry name" value="LEUCOKININ RECEPTOR"/>
    <property type="match status" value="1"/>
</dbReference>
<sequence length="278" mass="30437">MEERSLTALAVIWIVAITTSTPFLFSVTMRTVSMEFVSSDVHGVITVKMSIHHGSDTISYRTTNITNKIQAKLLRKTVDLGNGSGVMSLNSTGSAKCMLPMQVCDIPDNIKGQASCVVFFVLSFVVPLLVISFAYIKIVQRLWLRCQATDDQGTAAKATLRAVRMLVLVVLAFLLTDGPWTVGCLVYSFQPRGLMSLQSHFTAVAIVTTLFYASAVITPTIHAIHSSTVQKEIVAIVCCRFRDKSFSSSTSSLLSTKRYSSIHFAKKHDKLTQGSENA</sequence>
<keyword evidence="11" id="KW-1185">Reference proteome</keyword>
<keyword evidence="4" id="KW-0297">G-protein coupled receptor</keyword>
<keyword evidence="7" id="KW-0807">Transducer</keyword>
<feature type="transmembrane region" description="Helical" evidence="8">
    <location>
        <begin position="166"/>
        <end position="189"/>
    </location>
</feature>
<dbReference type="InterPro" id="IPR000276">
    <property type="entry name" value="GPCR_Rhodpsn"/>
</dbReference>
<dbReference type="GO" id="GO:0004930">
    <property type="term" value="F:G protein-coupled receptor activity"/>
    <property type="evidence" value="ECO:0007669"/>
    <property type="project" value="UniProtKB-KW"/>
</dbReference>
<dbReference type="PROSITE" id="PS50262">
    <property type="entry name" value="G_PROTEIN_RECEP_F1_2"/>
    <property type="match status" value="1"/>
</dbReference>
<dbReference type="PRINTS" id="PR00237">
    <property type="entry name" value="GPCRRHODOPSN"/>
</dbReference>
<name>A0A913XR73_EXADI</name>
<evidence type="ECO:0000256" key="2">
    <source>
        <dbReference type="ARBA" id="ARBA00022692"/>
    </source>
</evidence>
<evidence type="ECO:0000256" key="3">
    <source>
        <dbReference type="ARBA" id="ARBA00022989"/>
    </source>
</evidence>
<evidence type="ECO:0000259" key="9">
    <source>
        <dbReference type="PROSITE" id="PS50262"/>
    </source>
</evidence>
<feature type="transmembrane region" description="Helical" evidence="8">
    <location>
        <begin position="201"/>
        <end position="221"/>
    </location>
</feature>
<dbReference type="SUPFAM" id="SSF81321">
    <property type="entry name" value="Family A G protein-coupled receptor-like"/>
    <property type="match status" value="1"/>
</dbReference>
<evidence type="ECO:0000313" key="10">
    <source>
        <dbReference type="EnsemblMetazoa" id="XP_020908425.1"/>
    </source>
</evidence>
<reference evidence="10" key="1">
    <citation type="submission" date="2022-11" db="UniProtKB">
        <authorList>
            <consortium name="EnsemblMetazoa"/>
        </authorList>
    </citation>
    <scope>IDENTIFICATION</scope>
</reference>
<keyword evidence="6" id="KW-0675">Receptor</keyword>
<dbReference type="AlphaFoldDB" id="A0A913XR73"/>
<evidence type="ECO:0000256" key="6">
    <source>
        <dbReference type="ARBA" id="ARBA00023170"/>
    </source>
</evidence>
<feature type="domain" description="G-protein coupled receptors family 1 profile" evidence="9">
    <location>
        <begin position="1"/>
        <end position="222"/>
    </location>
</feature>
<evidence type="ECO:0000256" key="7">
    <source>
        <dbReference type="ARBA" id="ARBA00023224"/>
    </source>
</evidence>
<feature type="transmembrane region" description="Helical" evidence="8">
    <location>
        <begin position="117"/>
        <end position="136"/>
    </location>
</feature>
<organism evidence="10 11">
    <name type="scientific">Exaiptasia diaphana</name>
    <name type="common">Tropical sea anemone</name>
    <name type="synonym">Aiptasia pulchella</name>
    <dbReference type="NCBI Taxonomy" id="2652724"/>
    <lineage>
        <taxon>Eukaryota</taxon>
        <taxon>Metazoa</taxon>
        <taxon>Cnidaria</taxon>
        <taxon>Anthozoa</taxon>
        <taxon>Hexacorallia</taxon>
        <taxon>Actiniaria</taxon>
        <taxon>Aiptasiidae</taxon>
        <taxon>Exaiptasia</taxon>
    </lineage>
</organism>
<evidence type="ECO:0000256" key="4">
    <source>
        <dbReference type="ARBA" id="ARBA00023040"/>
    </source>
</evidence>
<proteinExistence type="predicted"/>
<dbReference type="KEGG" id="epa:110246423"/>
<keyword evidence="5 8" id="KW-0472">Membrane</keyword>
<comment type="subcellular location">
    <subcellularLocation>
        <location evidence="1">Membrane</location>
        <topology evidence="1">Multi-pass membrane protein</topology>
    </subcellularLocation>
</comment>
<dbReference type="Proteomes" id="UP000887567">
    <property type="component" value="Unplaced"/>
</dbReference>
<dbReference type="OrthoDB" id="5987635at2759"/>